<proteinExistence type="predicted"/>
<dbReference type="AlphaFoldDB" id="A0A8J3NQ16"/>
<dbReference type="EMBL" id="BONG01000008">
    <property type="protein sequence ID" value="GIF88420.1"/>
    <property type="molecule type" value="Genomic_DNA"/>
</dbReference>
<sequence>MNVMTRSEVLRQRQAMRQRIRATVHARRIAMVVDAKEFEPVEEPTAAR</sequence>
<reference evidence="1 2" key="1">
    <citation type="submission" date="2021-01" db="EMBL/GenBank/DDBJ databases">
        <title>Whole genome shotgun sequence of Catellatospora chokoriensis NBRC 107358.</title>
        <authorList>
            <person name="Komaki H."/>
            <person name="Tamura T."/>
        </authorList>
    </citation>
    <scope>NUCLEOTIDE SEQUENCE [LARGE SCALE GENOMIC DNA]</scope>
    <source>
        <strain evidence="1 2">NBRC 107358</strain>
    </source>
</reference>
<comment type="caution">
    <text evidence="1">The sequence shown here is derived from an EMBL/GenBank/DDBJ whole genome shotgun (WGS) entry which is preliminary data.</text>
</comment>
<dbReference type="RefSeq" id="WP_344399771.1">
    <property type="nucleotide sequence ID" value="NZ_BAAALB010000002.1"/>
</dbReference>
<evidence type="ECO:0000313" key="1">
    <source>
        <dbReference type="EMBL" id="GIF88420.1"/>
    </source>
</evidence>
<protein>
    <submittedName>
        <fullName evidence="1">Uncharacterized protein</fullName>
    </submittedName>
</protein>
<name>A0A8J3NQ16_9ACTN</name>
<keyword evidence="2" id="KW-1185">Reference proteome</keyword>
<gene>
    <name evidence="1" type="ORF">Cch02nite_18640</name>
</gene>
<organism evidence="1 2">
    <name type="scientific">Catellatospora chokoriensis</name>
    <dbReference type="NCBI Taxonomy" id="310353"/>
    <lineage>
        <taxon>Bacteria</taxon>
        <taxon>Bacillati</taxon>
        <taxon>Actinomycetota</taxon>
        <taxon>Actinomycetes</taxon>
        <taxon>Micromonosporales</taxon>
        <taxon>Micromonosporaceae</taxon>
        <taxon>Catellatospora</taxon>
    </lineage>
</organism>
<accession>A0A8J3NQ16</accession>
<evidence type="ECO:0000313" key="2">
    <source>
        <dbReference type="Proteomes" id="UP000619293"/>
    </source>
</evidence>
<dbReference type="Proteomes" id="UP000619293">
    <property type="component" value="Unassembled WGS sequence"/>
</dbReference>